<feature type="transmembrane region" description="Helical" evidence="1">
    <location>
        <begin position="6"/>
        <end position="25"/>
    </location>
</feature>
<dbReference type="AlphaFoldDB" id="A0A2S9Q6X0"/>
<accession>A0A2S9Q6X0</accession>
<dbReference type="Proteomes" id="UP000237682">
    <property type="component" value="Unassembled WGS sequence"/>
</dbReference>
<gene>
    <name evidence="2" type="ORF">C5L14_24520</name>
</gene>
<keyword evidence="1" id="KW-1133">Transmembrane helix</keyword>
<organism evidence="2 3">
    <name type="scientific">Labrys okinawensis</name>
    <dbReference type="NCBI Taxonomy" id="346911"/>
    <lineage>
        <taxon>Bacteria</taxon>
        <taxon>Pseudomonadati</taxon>
        <taxon>Pseudomonadota</taxon>
        <taxon>Alphaproteobacteria</taxon>
        <taxon>Hyphomicrobiales</taxon>
        <taxon>Xanthobacteraceae</taxon>
        <taxon>Labrys</taxon>
    </lineage>
</organism>
<evidence type="ECO:0000313" key="2">
    <source>
        <dbReference type="EMBL" id="PRH85102.1"/>
    </source>
</evidence>
<dbReference type="EMBL" id="PUEJ01000010">
    <property type="protein sequence ID" value="PRH85102.1"/>
    <property type="molecule type" value="Genomic_DNA"/>
</dbReference>
<proteinExistence type="predicted"/>
<dbReference type="RefSeq" id="WP_105864684.1">
    <property type="nucleotide sequence ID" value="NZ_PUEJ01000010.1"/>
</dbReference>
<evidence type="ECO:0000313" key="3">
    <source>
        <dbReference type="Proteomes" id="UP000237682"/>
    </source>
</evidence>
<evidence type="ECO:0000256" key="1">
    <source>
        <dbReference type="SAM" id="Phobius"/>
    </source>
</evidence>
<dbReference type="OrthoDB" id="8453496at2"/>
<comment type="caution">
    <text evidence="2">The sequence shown here is derived from an EMBL/GenBank/DDBJ whole genome shotgun (WGS) entry which is preliminary data.</text>
</comment>
<keyword evidence="3" id="KW-1185">Reference proteome</keyword>
<keyword evidence="1" id="KW-0472">Membrane</keyword>
<protein>
    <submittedName>
        <fullName evidence="2">Uncharacterized protein</fullName>
    </submittedName>
</protein>
<keyword evidence="1" id="KW-0812">Transmembrane</keyword>
<sequence length="59" mass="6454">MDLSEMITGFLVVLVIAILIIDTVIDWRSPAKTAMQARQTAAPGKHSLDPKIGCDIVWC</sequence>
<reference evidence="2 3" key="1">
    <citation type="submission" date="2018-02" db="EMBL/GenBank/DDBJ databases">
        <title>Whole genome sequencing of endophytic bacterium.</title>
        <authorList>
            <person name="Eedara R."/>
            <person name="Podile A.R."/>
        </authorList>
    </citation>
    <scope>NUCLEOTIDE SEQUENCE [LARGE SCALE GENOMIC DNA]</scope>
    <source>
        <strain evidence="2 3">RP1T</strain>
    </source>
</reference>
<name>A0A2S9Q6X0_9HYPH</name>